<evidence type="ECO:0000313" key="3">
    <source>
        <dbReference type="EMBL" id="ADH92612.1"/>
    </source>
</evidence>
<dbReference type="CDD" id="cd07187">
    <property type="entry name" value="YvcK_like"/>
    <property type="match status" value="1"/>
</dbReference>
<comment type="similarity">
    <text evidence="2">Belongs to the gluconeogenesis factor family.</text>
</comment>
<dbReference type="SUPFAM" id="SSF142338">
    <property type="entry name" value="CofD-like"/>
    <property type="match status" value="1"/>
</dbReference>
<protein>
    <recommendedName>
        <fullName evidence="2">Putative gluconeogenesis factor</fullName>
    </recommendedName>
</protein>
<dbReference type="KEGG" id="ahe:Arch_0886"/>
<dbReference type="PANTHER" id="PTHR30135">
    <property type="entry name" value="UNCHARACTERIZED PROTEIN YVCK-RELATED"/>
    <property type="match status" value="1"/>
</dbReference>
<dbReference type="SMR" id="D7BNW3"/>
<sequence length="323" mass="34537">MMAERRDFGARGPHVVALGGGHGLYASLSALRILTPHLTAVVTVADDGGSSGRIRQEMDVLPPGDLRMALAALCDDGDWGQTWRDVLQYRFSSTGPLDGHAVGNLLIVATWHLLNDELDGLDLVGRLLGIRGRVVPMAQIPLQIEADVRKKSGELTTVCGQVAVAKCRGQVERVGIIPSEPPAHPAAVSAIDDADWVIFGPGSWYTSIVPHLLIPQLRQALVATSARRALVINLVPDDETMSATPAELIDAFHKHAPDVRIDAIVIDSSANLADPQLAEAAKRVGAVVVDYHVAQRANPAQHDPLFLAAAFREVFDNLSLQSA</sequence>
<dbReference type="GO" id="GO:0043743">
    <property type="term" value="F:LPPG:FO 2-phospho-L-lactate transferase activity"/>
    <property type="evidence" value="ECO:0007669"/>
    <property type="project" value="InterPro"/>
</dbReference>
<dbReference type="GO" id="GO:0008360">
    <property type="term" value="P:regulation of cell shape"/>
    <property type="evidence" value="ECO:0007669"/>
    <property type="project" value="UniProtKB-UniRule"/>
</dbReference>
<evidence type="ECO:0000256" key="2">
    <source>
        <dbReference type="HAMAP-Rule" id="MF_00973"/>
    </source>
</evidence>
<dbReference type="Pfam" id="PF01933">
    <property type="entry name" value="CofD"/>
    <property type="match status" value="1"/>
</dbReference>
<organism evidence="3 4">
    <name type="scientific">Arcanobacterium haemolyticum (strain ATCC 9345 / DSM 20595 / CCM 5947 / CCUG 17215 / LMG 16163 / NBRC 15585 / NCTC 8452 / 11018)</name>
    <dbReference type="NCBI Taxonomy" id="644284"/>
    <lineage>
        <taxon>Bacteria</taxon>
        <taxon>Bacillati</taxon>
        <taxon>Actinomycetota</taxon>
        <taxon>Actinomycetes</taxon>
        <taxon>Actinomycetales</taxon>
        <taxon>Actinomycetaceae</taxon>
        <taxon>Arcanobacterium</taxon>
    </lineage>
</organism>
<dbReference type="PANTHER" id="PTHR30135:SF3">
    <property type="entry name" value="GLUCONEOGENESIS FACTOR-RELATED"/>
    <property type="match status" value="1"/>
</dbReference>
<keyword evidence="4" id="KW-1185">Reference proteome</keyword>
<reference evidence="3 4" key="1">
    <citation type="journal article" date="2010" name="Stand. Genomic Sci.">
        <title>Complete genome sequence of Arcanobacterium haemolyticum type strain (11018).</title>
        <authorList>
            <person name="Yasawong M."/>
            <person name="Teshima H."/>
            <person name="Lapidus A."/>
            <person name="Nolan M."/>
            <person name="Lucas S."/>
            <person name="Glavina Del Rio T."/>
            <person name="Tice H."/>
            <person name="Cheng J."/>
            <person name="Bruce D."/>
            <person name="Detter C."/>
            <person name="Tapia R."/>
            <person name="Han C."/>
            <person name="Goodwin L."/>
            <person name="Pitluck S."/>
            <person name="Liolios K."/>
            <person name="Ivanova N."/>
            <person name="Mavromatis K."/>
            <person name="Mikhailova N."/>
            <person name="Pati A."/>
            <person name="Chen A."/>
            <person name="Palaniappan K."/>
            <person name="Land M."/>
            <person name="Hauser L."/>
            <person name="Chang Y."/>
            <person name="Jeffries C."/>
            <person name="Rohde M."/>
            <person name="Sikorski J."/>
            <person name="Pukall R."/>
            <person name="Goker M."/>
            <person name="Woyke T."/>
            <person name="Bristow J."/>
            <person name="Eisen J."/>
            <person name="Markowitz V."/>
            <person name="Hugenholtz P."/>
            <person name="Kyrpides N."/>
            <person name="Klenk H."/>
        </authorList>
    </citation>
    <scope>NUCLEOTIDE SEQUENCE [LARGE SCALE GENOMIC DNA]</scope>
    <source>
        <strain evidence="4">ATCC 9345 / DSM 20595 / CCUG 17215 / LMG 16163 / NBRC 15585 / NCTC 8452 / 11018</strain>
    </source>
</reference>
<dbReference type="EMBL" id="CP002045">
    <property type="protein sequence ID" value="ADH92612.1"/>
    <property type="molecule type" value="Genomic_DNA"/>
</dbReference>
<keyword evidence="1 2" id="KW-0963">Cytoplasm</keyword>
<proteinExistence type="inferred from homology"/>
<accession>D7BNW3</accession>
<dbReference type="InterPro" id="IPR002882">
    <property type="entry name" value="CofD"/>
</dbReference>
<dbReference type="Gene3D" id="3.40.50.10680">
    <property type="entry name" value="CofD-like domains"/>
    <property type="match status" value="1"/>
</dbReference>
<comment type="subcellular location">
    <subcellularLocation>
        <location evidence="2">Cytoplasm</location>
    </subcellularLocation>
</comment>
<name>D7BNW3_ARCHD</name>
<dbReference type="InterPro" id="IPR038136">
    <property type="entry name" value="CofD-like_dom_sf"/>
</dbReference>
<dbReference type="GO" id="GO:0005737">
    <property type="term" value="C:cytoplasm"/>
    <property type="evidence" value="ECO:0007669"/>
    <property type="project" value="UniProtKB-SubCell"/>
</dbReference>
<dbReference type="RefSeq" id="WP_013170108.1">
    <property type="nucleotide sequence ID" value="NC_014218.1"/>
</dbReference>
<dbReference type="HAMAP" id="MF_00973">
    <property type="entry name" value="Gluconeogen_factor"/>
    <property type="match status" value="1"/>
</dbReference>
<evidence type="ECO:0000313" key="4">
    <source>
        <dbReference type="Proteomes" id="UP000000376"/>
    </source>
</evidence>
<dbReference type="Proteomes" id="UP000000376">
    <property type="component" value="Chromosome"/>
</dbReference>
<dbReference type="eggNOG" id="COG0391">
    <property type="taxonomic scope" value="Bacteria"/>
</dbReference>
<dbReference type="NCBIfam" id="TIGR01826">
    <property type="entry name" value="CofD_related"/>
    <property type="match status" value="1"/>
</dbReference>
<evidence type="ECO:0000256" key="1">
    <source>
        <dbReference type="ARBA" id="ARBA00022490"/>
    </source>
</evidence>
<dbReference type="AlphaFoldDB" id="D7BNW3"/>
<dbReference type="STRING" id="644284.Arch_0886"/>
<comment type="function">
    <text evidence="2">Required for morphogenesis under gluconeogenic growth conditions.</text>
</comment>
<gene>
    <name evidence="3" type="ordered locus">Arch_0886</name>
</gene>
<dbReference type="InterPro" id="IPR010119">
    <property type="entry name" value="Gluconeogen_factor"/>
</dbReference>
<dbReference type="HOGENOM" id="CLU_044041_1_0_11"/>